<name>A0A1J1HM81_9DIPT</name>
<feature type="domain" description="PBZ-type" evidence="2">
    <location>
        <begin position="293"/>
        <end position="318"/>
    </location>
</feature>
<evidence type="ECO:0000259" key="2">
    <source>
        <dbReference type="Pfam" id="PF10283"/>
    </source>
</evidence>
<reference evidence="3 4" key="1">
    <citation type="submission" date="2015-04" db="EMBL/GenBank/DDBJ databases">
        <authorList>
            <person name="Syromyatnikov M.Y."/>
            <person name="Popov V.N."/>
        </authorList>
    </citation>
    <scope>NUCLEOTIDE SEQUENCE [LARGE SCALE GENOMIC DNA]</scope>
</reference>
<organism evidence="3 4">
    <name type="scientific">Clunio marinus</name>
    <dbReference type="NCBI Taxonomy" id="568069"/>
    <lineage>
        <taxon>Eukaryota</taxon>
        <taxon>Metazoa</taxon>
        <taxon>Ecdysozoa</taxon>
        <taxon>Arthropoda</taxon>
        <taxon>Hexapoda</taxon>
        <taxon>Insecta</taxon>
        <taxon>Pterygota</taxon>
        <taxon>Neoptera</taxon>
        <taxon>Endopterygota</taxon>
        <taxon>Diptera</taxon>
        <taxon>Nematocera</taxon>
        <taxon>Chironomoidea</taxon>
        <taxon>Chironomidae</taxon>
        <taxon>Clunio</taxon>
    </lineage>
</organism>
<keyword evidence="4" id="KW-1185">Reference proteome</keyword>
<evidence type="ECO:0000256" key="1">
    <source>
        <dbReference type="SAM" id="MobiDB-lite"/>
    </source>
</evidence>
<dbReference type="PANTHER" id="PTHR21315">
    <property type="entry name" value="APRATAXIN AND PNK-LIKE FACTOR-RELATED"/>
    <property type="match status" value="1"/>
</dbReference>
<dbReference type="Proteomes" id="UP000183832">
    <property type="component" value="Unassembled WGS sequence"/>
</dbReference>
<feature type="compositionally biased region" description="Basic and acidic residues" evidence="1">
    <location>
        <begin position="190"/>
        <end position="205"/>
    </location>
</feature>
<dbReference type="InterPro" id="IPR008984">
    <property type="entry name" value="SMAD_FHA_dom_sf"/>
</dbReference>
<dbReference type="SUPFAM" id="SSF49879">
    <property type="entry name" value="SMAD/FHA domain"/>
    <property type="match status" value="1"/>
</dbReference>
<sequence length="430" mass="48546">MFKVTLYDDTNKRSYELESLASITLGRGIFECQDKRVSRNHGLLTVHEEEIKIKACHTNPIFYKTNGSNQIQVLSKDSEITLHHSDKFSLLPKEFEYEVRVIRNELSEQENLAGTSENDRCEETNVQQEIRVRNVLEINDNLQSGLLISSEAIGQSHSTEDVSMEVENEPSKNSEATRKRSLSNDNQEDENNKKSKLNSDEKLKDSNVVTSSTAVADQKANKNSVLTTVKVKTEPESQGSDTLDMPVPSSSNSSETPVIKTDPDSTSKIAIKTESENNSRPDSSNSSATAPLRPSCSFGIRCYRNTVDHRLDTAHPTDVDYRRPDFPPAPDDAPDCPFGASCYRRNPEHFQRLKHPPSSVYSNQPPPRVVNIIPVQNQVQNDDLNDHQDSPDEYEEDFDDSDFDDNYDPDENHSDDFADEDDDEENNLEE</sequence>
<feature type="compositionally biased region" description="Acidic residues" evidence="1">
    <location>
        <begin position="391"/>
        <end position="409"/>
    </location>
</feature>
<feature type="compositionally biased region" description="Acidic residues" evidence="1">
    <location>
        <begin position="417"/>
        <end position="430"/>
    </location>
</feature>
<feature type="compositionally biased region" description="Polar residues" evidence="1">
    <location>
        <begin position="207"/>
        <end position="227"/>
    </location>
</feature>
<evidence type="ECO:0000313" key="4">
    <source>
        <dbReference type="Proteomes" id="UP000183832"/>
    </source>
</evidence>
<gene>
    <name evidence="3" type="ORF">CLUMA_CG002592</name>
</gene>
<protein>
    <submittedName>
        <fullName evidence="3">CLUMA_CG002592, isoform A</fullName>
    </submittedName>
</protein>
<feature type="domain" description="PBZ-type" evidence="2">
    <location>
        <begin position="334"/>
        <end position="357"/>
    </location>
</feature>
<feature type="region of interest" description="Disordered" evidence="1">
    <location>
        <begin position="315"/>
        <end position="334"/>
    </location>
</feature>
<proteinExistence type="predicted"/>
<feature type="compositionally biased region" description="Basic and acidic residues" evidence="1">
    <location>
        <begin position="261"/>
        <end position="279"/>
    </location>
</feature>
<dbReference type="InterPro" id="IPR019406">
    <property type="entry name" value="APLF_PBZ"/>
</dbReference>
<evidence type="ECO:0000313" key="3">
    <source>
        <dbReference type="EMBL" id="CRK89043.1"/>
    </source>
</evidence>
<dbReference type="STRING" id="568069.A0A1J1HM81"/>
<dbReference type="InterPro" id="IPR039253">
    <property type="entry name" value="APLF"/>
</dbReference>
<dbReference type="EMBL" id="CVRI01000010">
    <property type="protein sequence ID" value="CRK89043.1"/>
    <property type="molecule type" value="Genomic_DNA"/>
</dbReference>
<dbReference type="Pfam" id="PF10283">
    <property type="entry name" value="zf-CCHH"/>
    <property type="match status" value="2"/>
</dbReference>
<dbReference type="Gene3D" id="2.60.200.20">
    <property type="match status" value="1"/>
</dbReference>
<dbReference type="GO" id="GO:0005634">
    <property type="term" value="C:nucleus"/>
    <property type="evidence" value="ECO:0007669"/>
    <property type="project" value="TreeGrafter"/>
</dbReference>
<feature type="compositionally biased region" description="Polar residues" evidence="1">
    <location>
        <begin position="280"/>
        <end position="289"/>
    </location>
</feature>
<feature type="region of interest" description="Disordered" evidence="1">
    <location>
        <begin position="381"/>
        <end position="430"/>
    </location>
</feature>
<dbReference type="AlphaFoldDB" id="A0A1J1HM81"/>
<dbReference type="OrthoDB" id="10256774at2759"/>
<feature type="compositionally biased region" description="Basic and acidic residues" evidence="1">
    <location>
        <begin position="169"/>
        <end position="178"/>
    </location>
</feature>
<dbReference type="GO" id="GO:0035861">
    <property type="term" value="C:site of double-strand break"/>
    <property type="evidence" value="ECO:0007669"/>
    <property type="project" value="TreeGrafter"/>
</dbReference>
<accession>A0A1J1HM81</accession>
<dbReference type="PANTHER" id="PTHR21315:SF2">
    <property type="entry name" value="APRATAXIN AND PNK-LIKE FACTOR"/>
    <property type="match status" value="1"/>
</dbReference>
<feature type="compositionally biased region" description="Basic and acidic residues" evidence="1">
    <location>
        <begin position="315"/>
        <end position="325"/>
    </location>
</feature>
<feature type="region of interest" description="Disordered" evidence="1">
    <location>
        <begin position="153"/>
        <end position="291"/>
    </location>
</feature>
<dbReference type="GO" id="GO:0003906">
    <property type="term" value="F:DNA-(apurinic or apyrimidinic site) endonuclease activity"/>
    <property type="evidence" value="ECO:0007669"/>
    <property type="project" value="InterPro"/>
</dbReference>
<dbReference type="GO" id="GO:0006302">
    <property type="term" value="P:double-strand break repair"/>
    <property type="evidence" value="ECO:0007669"/>
    <property type="project" value="InterPro"/>
</dbReference>
<dbReference type="GO" id="GO:0008408">
    <property type="term" value="F:3'-5' exonuclease activity"/>
    <property type="evidence" value="ECO:0007669"/>
    <property type="project" value="InterPro"/>
</dbReference>